<dbReference type="GO" id="GO:0010181">
    <property type="term" value="F:FMN binding"/>
    <property type="evidence" value="ECO:0007669"/>
    <property type="project" value="InterPro"/>
</dbReference>
<dbReference type="Proteomes" id="UP000196581">
    <property type="component" value="Unassembled WGS sequence"/>
</dbReference>
<keyword evidence="3" id="KW-1185">Reference proteome</keyword>
<sequence length="160" mass="17097">MSSADPALIVVTTVAEDEQAGCLVGFHTQSSMAAEQYCFWLSKANHTYRVSLRSALFGLHFLTHVDLAMAEHFGTRSGEDTATFSGIDLDPDDSAVPLIRALPNRMVVERIAMLDDGGDHVGITARVVSAEASGPFIPLRTSDVSHLVPGHGSGERAIHP</sequence>
<name>A0A1X6X226_9MICO</name>
<dbReference type="AlphaFoldDB" id="A0A1X6X226"/>
<protein>
    <submittedName>
        <fullName evidence="2">Putative oxidoreductase</fullName>
    </submittedName>
</protein>
<dbReference type="Gene3D" id="2.30.110.10">
    <property type="entry name" value="Electron Transport, Fmn-binding Protein, Chain A"/>
    <property type="match status" value="1"/>
</dbReference>
<organism evidence="2 3">
    <name type="scientific">Brevibacterium yomogidense</name>
    <dbReference type="NCBI Taxonomy" id="946573"/>
    <lineage>
        <taxon>Bacteria</taxon>
        <taxon>Bacillati</taxon>
        <taxon>Actinomycetota</taxon>
        <taxon>Actinomycetes</taxon>
        <taxon>Micrococcales</taxon>
        <taxon>Brevibacteriaceae</taxon>
        <taxon>Brevibacterium</taxon>
    </lineage>
</organism>
<dbReference type="EMBL" id="FWFF01000003">
    <property type="protein sequence ID" value="SLM92782.1"/>
    <property type="molecule type" value="Genomic_DNA"/>
</dbReference>
<proteinExistence type="predicted"/>
<dbReference type="GO" id="GO:0016646">
    <property type="term" value="F:oxidoreductase activity, acting on the CH-NH group of donors, NAD or NADP as acceptor"/>
    <property type="evidence" value="ECO:0007669"/>
    <property type="project" value="UniProtKB-ARBA"/>
</dbReference>
<gene>
    <name evidence="2" type="ORF">FM105_03325</name>
</gene>
<reference evidence="3" key="1">
    <citation type="submission" date="2017-02" db="EMBL/GenBank/DDBJ databases">
        <authorList>
            <person name="Dridi B."/>
        </authorList>
    </citation>
    <scope>NUCLEOTIDE SEQUENCE [LARGE SCALE GENOMIC DNA]</scope>
    <source>
        <strain evidence="3">B Co 03.10</strain>
    </source>
</reference>
<evidence type="ECO:0000259" key="1">
    <source>
        <dbReference type="Pfam" id="PF01613"/>
    </source>
</evidence>
<accession>A0A1X6X226</accession>
<feature type="domain" description="Flavin reductase like" evidence="1">
    <location>
        <begin position="8"/>
        <end position="132"/>
    </location>
</feature>
<dbReference type="InterPro" id="IPR002563">
    <property type="entry name" value="Flavin_Rdtase-like_dom"/>
</dbReference>
<evidence type="ECO:0000313" key="3">
    <source>
        <dbReference type="Proteomes" id="UP000196581"/>
    </source>
</evidence>
<dbReference type="Pfam" id="PF01613">
    <property type="entry name" value="Flavin_Reduct"/>
    <property type="match status" value="1"/>
</dbReference>
<dbReference type="InterPro" id="IPR012349">
    <property type="entry name" value="Split_barrel_FMN-bd"/>
</dbReference>
<evidence type="ECO:0000313" key="2">
    <source>
        <dbReference type="EMBL" id="SLM92782.1"/>
    </source>
</evidence>
<dbReference type="SUPFAM" id="SSF50475">
    <property type="entry name" value="FMN-binding split barrel"/>
    <property type="match status" value="1"/>
</dbReference>